<protein>
    <recommendedName>
        <fullName evidence="2">3-hydroxyisobutyryl-CoA hydrolase</fullName>
        <ecNumber evidence="2">3.1.2.4</ecNumber>
    </recommendedName>
</protein>
<dbReference type="PANTHER" id="PTHR43176">
    <property type="entry name" value="3-HYDROXYISOBUTYRYL-COA HYDROLASE-RELATED"/>
    <property type="match status" value="1"/>
</dbReference>
<dbReference type="GO" id="GO:0003860">
    <property type="term" value="F:3-hydroxyisobutyryl-CoA hydrolase activity"/>
    <property type="evidence" value="ECO:0007669"/>
    <property type="project" value="UniProtKB-EC"/>
</dbReference>
<dbReference type="Pfam" id="PF16113">
    <property type="entry name" value="ECH_2"/>
    <property type="match status" value="1"/>
</dbReference>
<dbReference type="GeneID" id="63784356"/>
<dbReference type="EC" id="3.1.2.4" evidence="2"/>
<sequence>MSSESTDLLLERRLGSVVEYTLNRPNKLNALSDQLTHLLKTKLQYAETDETVEVIVLRGNGRAFCAGGDVVALSLQAKTGKDEEIQKANTFMRGQYLLNHICATLDSKVTVAFWHSITMGGGMGFSVPLDFRVCSPNTMIAMPECSISFFPDVGASYFLNQLGPGIGMYLALTGNRLTGYEAVAFGLATHYMEIETIEEAVQALSKASSRDQVNRLLTGLASQPSNDAIAAAKEKLKYIKETFTAPNLNQIFARLEAMNNAWSRAALVGLRSGSPTAVSVTFEMLKRGKSKTAEQCREMEYVLHTHFMRLPDFIEGVDKKLVRKPARKPQWQPSSRSEVTQAMIDAFFVPVPTDGVLQLGAKVADPKKQNRFVRHGSS</sequence>
<name>A0A1Y2FFE2_PROLT</name>
<proteinExistence type="predicted"/>
<dbReference type="InterPro" id="IPR029045">
    <property type="entry name" value="ClpP/crotonase-like_dom_sf"/>
</dbReference>
<reference evidence="5 6" key="1">
    <citation type="submission" date="2016-07" db="EMBL/GenBank/DDBJ databases">
        <title>Pervasive Adenine N6-methylation of Active Genes in Fungi.</title>
        <authorList>
            <consortium name="DOE Joint Genome Institute"/>
            <person name="Mondo S.J."/>
            <person name="Dannebaum R.O."/>
            <person name="Kuo R.C."/>
            <person name="Labutti K."/>
            <person name="Haridas S."/>
            <person name="Kuo A."/>
            <person name="Salamov A."/>
            <person name="Ahrendt S.R."/>
            <person name="Lipzen A."/>
            <person name="Sullivan W."/>
            <person name="Andreopoulos W.B."/>
            <person name="Clum A."/>
            <person name="Lindquist E."/>
            <person name="Daum C."/>
            <person name="Ramamoorthy G.K."/>
            <person name="Gryganskyi A."/>
            <person name="Culley D."/>
            <person name="Magnuson J.K."/>
            <person name="James T.Y."/>
            <person name="O'Malley M.A."/>
            <person name="Stajich J.E."/>
            <person name="Spatafora J.W."/>
            <person name="Visel A."/>
            <person name="Grigoriev I.V."/>
        </authorList>
    </citation>
    <scope>NUCLEOTIDE SEQUENCE [LARGE SCALE GENOMIC DNA]</scope>
    <source>
        <strain evidence="5 6">12-1054</strain>
    </source>
</reference>
<evidence type="ECO:0000256" key="3">
    <source>
        <dbReference type="ARBA" id="ARBA00022801"/>
    </source>
</evidence>
<gene>
    <name evidence="5" type="ORF">BCR37DRAFT_347248</name>
</gene>
<keyword evidence="6" id="KW-1185">Reference proteome</keyword>
<dbReference type="CDD" id="cd06558">
    <property type="entry name" value="crotonase-like"/>
    <property type="match status" value="1"/>
</dbReference>
<dbReference type="EMBL" id="MCFI01000009">
    <property type="protein sequence ID" value="ORY82680.1"/>
    <property type="molecule type" value="Genomic_DNA"/>
</dbReference>
<dbReference type="PANTHER" id="PTHR43176:SF3">
    <property type="entry name" value="3-HYDROXYISOBUTYRYL-COA HYDROLASE, MITOCHONDRIAL"/>
    <property type="match status" value="1"/>
</dbReference>
<dbReference type="Proteomes" id="UP000193685">
    <property type="component" value="Unassembled WGS sequence"/>
</dbReference>
<dbReference type="RefSeq" id="XP_040725551.1">
    <property type="nucleotide sequence ID" value="XM_040867757.1"/>
</dbReference>
<evidence type="ECO:0000256" key="1">
    <source>
        <dbReference type="ARBA" id="ARBA00001709"/>
    </source>
</evidence>
<comment type="catalytic activity">
    <reaction evidence="1">
        <text>3-hydroxy-2-methylpropanoyl-CoA + H2O = 3-hydroxy-2-methylpropanoate + CoA + H(+)</text>
        <dbReference type="Rhea" id="RHEA:20888"/>
        <dbReference type="ChEBI" id="CHEBI:11805"/>
        <dbReference type="ChEBI" id="CHEBI:15377"/>
        <dbReference type="ChEBI" id="CHEBI:15378"/>
        <dbReference type="ChEBI" id="CHEBI:57287"/>
        <dbReference type="ChEBI" id="CHEBI:57340"/>
        <dbReference type="EC" id="3.1.2.4"/>
    </reaction>
</comment>
<evidence type="ECO:0000313" key="6">
    <source>
        <dbReference type="Proteomes" id="UP000193685"/>
    </source>
</evidence>
<dbReference type="STRING" id="56484.A0A1Y2FFE2"/>
<dbReference type="AlphaFoldDB" id="A0A1Y2FFE2"/>
<dbReference type="GO" id="GO:0006574">
    <property type="term" value="P:L-valine catabolic process"/>
    <property type="evidence" value="ECO:0007669"/>
    <property type="project" value="TreeGrafter"/>
</dbReference>
<dbReference type="NCBIfam" id="NF004127">
    <property type="entry name" value="PRK05617.1"/>
    <property type="match status" value="1"/>
</dbReference>
<dbReference type="InterPro" id="IPR045004">
    <property type="entry name" value="ECH_dom"/>
</dbReference>
<evidence type="ECO:0000256" key="2">
    <source>
        <dbReference type="ARBA" id="ARBA00011915"/>
    </source>
</evidence>
<dbReference type="SUPFAM" id="SSF52096">
    <property type="entry name" value="ClpP/crotonase"/>
    <property type="match status" value="1"/>
</dbReference>
<feature type="domain" description="Enoyl-CoA hydratase/isomerase" evidence="4">
    <location>
        <begin position="20"/>
        <end position="348"/>
    </location>
</feature>
<dbReference type="OMA" id="EVFTMEY"/>
<dbReference type="InterPro" id="IPR032259">
    <property type="entry name" value="HIBYL-CoA-H"/>
</dbReference>
<evidence type="ECO:0000259" key="4">
    <source>
        <dbReference type="Pfam" id="PF16113"/>
    </source>
</evidence>
<organism evidence="5 6">
    <name type="scientific">Protomyces lactucae-debilis</name>
    <dbReference type="NCBI Taxonomy" id="2754530"/>
    <lineage>
        <taxon>Eukaryota</taxon>
        <taxon>Fungi</taxon>
        <taxon>Dikarya</taxon>
        <taxon>Ascomycota</taxon>
        <taxon>Taphrinomycotina</taxon>
        <taxon>Taphrinomycetes</taxon>
        <taxon>Taphrinales</taxon>
        <taxon>Protomycetaceae</taxon>
        <taxon>Protomyces</taxon>
    </lineage>
</organism>
<comment type="caution">
    <text evidence="5">The sequence shown here is derived from an EMBL/GenBank/DDBJ whole genome shotgun (WGS) entry which is preliminary data.</text>
</comment>
<keyword evidence="3" id="KW-0378">Hydrolase</keyword>
<dbReference type="OrthoDB" id="1737613at2759"/>
<accession>A0A1Y2FFE2</accession>
<evidence type="ECO:0000313" key="5">
    <source>
        <dbReference type="EMBL" id="ORY82680.1"/>
    </source>
</evidence>
<dbReference type="Gene3D" id="3.90.226.10">
    <property type="entry name" value="2-enoyl-CoA Hydratase, Chain A, domain 1"/>
    <property type="match status" value="1"/>
</dbReference>